<gene>
    <name evidence="12" type="ORF">RIMI_LOCUS22403631</name>
</gene>
<evidence type="ECO:0000256" key="10">
    <source>
        <dbReference type="RuleBase" id="RU363047"/>
    </source>
</evidence>
<evidence type="ECO:0000256" key="4">
    <source>
        <dbReference type="ARBA" id="ARBA00022692"/>
    </source>
</evidence>
<feature type="transmembrane region" description="Helical" evidence="10">
    <location>
        <begin position="222"/>
        <end position="246"/>
    </location>
</feature>
<keyword evidence="2 10" id="KW-1003">Cell membrane</keyword>
<feature type="transmembrane region" description="Helical" evidence="10">
    <location>
        <begin position="80"/>
        <end position="99"/>
    </location>
</feature>
<proteinExistence type="inferred from homology"/>
<dbReference type="InterPro" id="IPR017452">
    <property type="entry name" value="GPCR_Rhodpsn_7TM"/>
</dbReference>
<keyword evidence="3 10" id="KW-0716">Sensory transduction</keyword>
<dbReference type="Pfam" id="PF13853">
    <property type="entry name" value="7tm_4"/>
    <property type="match status" value="1"/>
</dbReference>
<comment type="subcellular location">
    <subcellularLocation>
        <location evidence="1 10">Cell membrane</location>
        <topology evidence="1 10">Multi-pass membrane protein</topology>
    </subcellularLocation>
</comment>
<dbReference type="InterPro" id="IPR000725">
    <property type="entry name" value="Olfact_rcpt"/>
</dbReference>
<evidence type="ECO:0000256" key="2">
    <source>
        <dbReference type="ARBA" id="ARBA00022475"/>
    </source>
</evidence>
<protein>
    <recommendedName>
        <fullName evidence="10">Olfactory receptor</fullName>
    </recommendedName>
</protein>
<keyword evidence="4 9" id="KW-0812">Transmembrane</keyword>
<keyword evidence="7 10" id="KW-0472">Membrane</keyword>
<keyword evidence="9" id="KW-0297">G-protein coupled receptor</keyword>
<evidence type="ECO:0000259" key="11">
    <source>
        <dbReference type="PROSITE" id="PS50262"/>
    </source>
</evidence>
<dbReference type="Gene3D" id="1.20.1070.10">
    <property type="entry name" value="Rhodopsin 7-helix transmembrane proteins"/>
    <property type="match status" value="1"/>
</dbReference>
<dbReference type="PRINTS" id="PR00237">
    <property type="entry name" value="GPCRRHODOPSN"/>
</dbReference>
<comment type="similarity">
    <text evidence="9">Belongs to the G-protein coupled receptor 1 family.</text>
</comment>
<evidence type="ECO:0000256" key="9">
    <source>
        <dbReference type="RuleBase" id="RU000688"/>
    </source>
</evidence>
<evidence type="ECO:0000313" key="12">
    <source>
        <dbReference type="EMBL" id="CAJ0967680.1"/>
    </source>
</evidence>
<dbReference type="EMBL" id="CAUEEQ010078505">
    <property type="protein sequence ID" value="CAJ0967680.1"/>
    <property type="molecule type" value="Genomic_DNA"/>
</dbReference>
<feature type="transmembrane region" description="Helical" evidence="10">
    <location>
        <begin position="160"/>
        <end position="184"/>
    </location>
</feature>
<evidence type="ECO:0000256" key="8">
    <source>
        <dbReference type="ARBA" id="ARBA00023224"/>
    </source>
</evidence>
<keyword evidence="13" id="KW-1185">Reference proteome</keyword>
<evidence type="ECO:0000256" key="3">
    <source>
        <dbReference type="ARBA" id="ARBA00022606"/>
    </source>
</evidence>
<feature type="transmembrane region" description="Helical" evidence="10">
    <location>
        <begin position="44"/>
        <end position="68"/>
    </location>
</feature>
<name>A0ABN9MQH4_9NEOB</name>
<feature type="domain" description="G-protein coupled receptors family 1 profile" evidence="11">
    <location>
        <begin position="60"/>
        <end position="310"/>
    </location>
</feature>
<dbReference type="SUPFAM" id="SSF81321">
    <property type="entry name" value="Family A G protein-coupled receptor-like"/>
    <property type="match status" value="1"/>
</dbReference>
<evidence type="ECO:0000313" key="13">
    <source>
        <dbReference type="Proteomes" id="UP001176940"/>
    </source>
</evidence>
<evidence type="ECO:0000256" key="1">
    <source>
        <dbReference type="ARBA" id="ARBA00004651"/>
    </source>
</evidence>
<evidence type="ECO:0000256" key="7">
    <source>
        <dbReference type="ARBA" id="ARBA00023136"/>
    </source>
</evidence>
<feature type="transmembrane region" description="Helical" evidence="10">
    <location>
        <begin position="119"/>
        <end position="140"/>
    </location>
</feature>
<keyword evidence="6 10" id="KW-1133">Transmembrane helix</keyword>
<accession>A0ABN9MQH4</accession>
<dbReference type="Proteomes" id="UP001176940">
    <property type="component" value="Unassembled WGS sequence"/>
</dbReference>
<dbReference type="PROSITE" id="PS50262">
    <property type="entry name" value="G_PROTEIN_RECEP_F1_2"/>
    <property type="match status" value="1"/>
</dbReference>
<dbReference type="CDD" id="cd13954">
    <property type="entry name" value="7tmA_OR"/>
    <property type="match status" value="1"/>
</dbReference>
<reference evidence="12" key="1">
    <citation type="submission" date="2023-07" db="EMBL/GenBank/DDBJ databases">
        <authorList>
            <person name="Stuckert A."/>
        </authorList>
    </citation>
    <scope>NUCLEOTIDE SEQUENCE</scope>
</reference>
<keyword evidence="5 10" id="KW-0552">Olfaction</keyword>
<keyword evidence="8 9" id="KW-0807">Transducer</keyword>
<dbReference type="PROSITE" id="PS00237">
    <property type="entry name" value="G_PROTEIN_RECEP_F1_1"/>
    <property type="match status" value="1"/>
</dbReference>
<evidence type="ECO:0000256" key="5">
    <source>
        <dbReference type="ARBA" id="ARBA00022725"/>
    </source>
</evidence>
<dbReference type="PANTHER" id="PTHR26453">
    <property type="entry name" value="OLFACTORY RECEPTOR"/>
    <property type="match status" value="1"/>
</dbReference>
<dbReference type="InterPro" id="IPR000276">
    <property type="entry name" value="GPCR_Rhodpsn"/>
</dbReference>
<dbReference type="PRINTS" id="PR00245">
    <property type="entry name" value="OLFACTORYR"/>
</dbReference>
<organism evidence="12 13">
    <name type="scientific">Ranitomeya imitator</name>
    <name type="common">mimic poison frog</name>
    <dbReference type="NCBI Taxonomy" id="111125"/>
    <lineage>
        <taxon>Eukaryota</taxon>
        <taxon>Metazoa</taxon>
        <taxon>Chordata</taxon>
        <taxon>Craniata</taxon>
        <taxon>Vertebrata</taxon>
        <taxon>Euteleostomi</taxon>
        <taxon>Amphibia</taxon>
        <taxon>Batrachia</taxon>
        <taxon>Anura</taxon>
        <taxon>Neobatrachia</taxon>
        <taxon>Hyloidea</taxon>
        <taxon>Dendrobatidae</taxon>
        <taxon>Dendrobatinae</taxon>
        <taxon>Ranitomeya</taxon>
    </lineage>
</organism>
<feature type="transmembrane region" description="Helical" evidence="10">
    <location>
        <begin position="258"/>
        <end position="280"/>
    </location>
</feature>
<sequence>MHHGLQCHLSNPQVKTQDINSINDSSNHVIEYIFGFPILHDFHILLFIIFFFIYLLSVSGNGLIFIVVTLEQKLHHTPMYFFVRNLSLVDMMTTIATIPKMLNKFSTHPDSFSFQGCFVQMYFFVSFNAIECYLLSVMAFDRYVAIYSPLRYHSIMNRQLYISLALVSWTLGFASPIVVIILALKLPSCGADDIQHYYCDHPLLIQLACADTPLHVKIGTSLSALLLITCFTMIVMSYSRIIISILRIPSSEGRSKTFSTCASHFIVVNMFFLPPIFMYIFPKPFYSSDIDLLVDMLYTVLTPMLNPIVYSFKNRDIKDSLKKHILHIKKDHQ</sequence>
<comment type="caution">
    <text evidence="12">The sequence shown here is derived from an EMBL/GenBank/DDBJ whole genome shotgun (WGS) entry which is preliminary data.</text>
</comment>
<evidence type="ECO:0000256" key="6">
    <source>
        <dbReference type="ARBA" id="ARBA00022989"/>
    </source>
</evidence>
<feature type="transmembrane region" description="Helical" evidence="10">
    <location>
        <begin position="292"/>
        <end position="312"/>
    </location>
</feature>
<keyword evidence="9" id="KW-0675">Receptor</keyword>